<organism evidence="2 3">
    <name type="scientific">Thlaspi arvense</name>
    <name type="common">Field penny-cress</name>
    <dbReference type="NCBI Taxonomy" id="13288"/>
    <lineage>
        <taxon>Eukaryota</taxon>
        <taxon>Viridiplantae</taxon>
        <taxon>Streptophyta</taxon>
        <taxon>Embryophyta</taxon>
        <taxon>Tracheophyta</taxon>
        <taxon>Spermatophyta</taxon>
        <taxon>Magnoliopsida</taxon>
        <taxon>eudicotyledons</taxon>
        <taxon>Gunneridae</taxon>
        <taxon>Pentapetalae</taxon>
        <taxon>rosids</taxon>
        <taxon>malvids</taxon>
        <taxon>Brassicales</taxon>
        <taxon>Brassicaceae</taxon>
        <taxon>Thlaspideae</taxon>
        <taxon>Thlaspi</taxon>
    </lineage>
</organism>
<accession>A0AAU9RIT5</accession>
<gene>
    <name evidence="2" type="ORF">TAV2_LOCUS7913</name>
</gene>
<dbReference type="Proteomes" id="UP000836841">
    <property type="component" value="Chromosome 2"/>
</dbReference>
<dbReference type="AlphaFoldDB" id="A0AAU9RIT5"/>
<evidence type="ECO:0000313" key="2">
    <source>
        <dbReference type="EMBL" id="CAH2044208.1"/>
    </source>
</evidence>
<protein>
    <recommendedName>
        <fullName evidence="4">EF-hand domain-containing protein</fullName>
    </recommendedName>
</protein>
<name>A0AAU9RIT5_THLAR</name>
<evidence type="ECO:0000256" key="1">
    <source>
        <dbReference type="SAM" id="MobiDB-lite"/>
    </source>
</evidence>
<evidence type="ECO:0008006" key="4">
    <source>
        <dbReference type="Google" id="ProtNLM"/>
    </source>
</evidence>
<reference evidence="2 3" key="1">
    <citation type="submission" date="2022-03" db="EMBL/GenBank/DDBJ databases">
        <authorList>
            <person name="Nunn A."/>
            <person name="Chopra R."/>
            <person name="Nunn A."/>
            <person name="Contreras Garrido A."/>
        </authorList>
    </citation>
    <scope>NUCLEOTIDE SEQUENCE [LARGE SCALE GENOMIC DNA]</scope>
</reference>
<dbReference type="EMBL" id="OU466858">
    <property type="protein sequence ID" value="CAH2044208.1"/>
    <property type="molecule type" value="Genomic_DNA"/>
</dbReference>
<feature type="region of interest" description="Disordered" evidence="1">
    <location>
        <begin position="67"/>
        <end position="104"/>
    </location>
</feature>
<sequence length="131" mass="14725">MRSNGLDCGPCFSLDKVNLTGIPHGLSFQETKELWVRADLDGNGVFDYEEELKKIWNMTMMNQSGNCKESVVESRKEEGEDKEEEEEAVWIETEESGSVSGRSRERIVARELQPLGSCLSHPTLLSCQNAL</sequence>
<proteinExistence type="predicted"/>
<evidence type="ECO:0000313" key="3">
    <source>
        <dbReference type="Proteomes" id="UP000836841"/>
    </source>
</evidence>
<keyword evidence="3" id="KW-1185">Reference proteome</keyword>
<feature type="compositionally biased region" description="Acidic residues" evidence="1">
    <location>
        <begin position="80"/>
        <end position="95"/>
    </location>
</feature>
<feature type="compositionally biased region" description="Basic and acidic residues" evidence="1">
    <location>
        <begin position="70"/>
        <end position="79"/>
    </location>
</feature>